<dbReference type="RefSeq" id="WP_165448939.1">
    <property type="nucleotide sequence ID" value="NZ_JADLPK010000003.1"/>
</dbReference>
<accession>A0A4V6ICN7</accession>
<name>A0A4V6ICN7_9NOCA</name>
<dbReference type="EMBL" id="LR215973">
    <property type="protein sequence ID" value="VFB00424.1"/>
    <property type="molecule type" value="Genomic_DNA"/>
</dbReference>
<reference evidence="1 2" key="1">
    <citation type="submission" date="2019-02" db="EMBL/GenBank/DDBJ databases">
        <authorList>
            <consortium name="Pathogen Informatics"/>
        </authorList>
    </citation>
    <scope>NUCLEOTIDE SEQUENCE [LARGE SCALE GENOMIC DNA]</scope>
    <source>
        <strain evidence="1 2">3012STDY6756504</strain>
    </source>
</reference>
<dbReference type="AlphaFoldDB" id="A0A4V6ICN7"/>
<evidence type="ECO:0000313" key="2">
    <source>
        <dbReference type="Proteomes" id="UP000290439"/>
    </source>
</evidence>
<proteinExistence type="predicted"/>
<gene>
    <name evidence="1" type="ORF">NCTC10797_04220</name>
</gene>
<sequence>MSMRSGRDWAGIDITGEPIDLLLGWRDGRKRLQALRIEFAAALGEEMREIAAATLEQLGAMAPIEYDTIAALVDGEEFFSFALDGLDRAQPGAAAGEPDAQIAGLLQLIARSATLDTVLPRQMRDGTFLFYVLICESSGPDRQRTAFVRLQHGLRVASAHRILATFGERLNRVGDPVFAFAEEFDLVIADREIAILKPDTFLRLFTDLELLTKATPDFVDHISEALGLELAAPVKDTIIAVCAKRPSYAKLLKRLSGVDYLPKITLTSLQAEIDRYPELPEGIHIDDSGIVLSDQGVPTFLEILDQRIWRGPFDDSSRIATAYRRLRPR</sequence>
<protein>
    <recommendedName>
        <fullName evidence="3">DUF4868 domain-containing protein</fullName>
    </recommendedName>
</protein>
<dbReference type="Proteomes" id="UP000290439">
    <property type="component" value="Chromosome"/>
</dbReference>
<evidence type="ECO:0008006" key="3">
    <source>
        <dbReference type="Google" id="ProtNLM"/>
    </source>
</evidence>
<evidence type="ECO:0000313" key="1">
    <source>
        <dbReference type="EMBL" id="VFB00424.1"/>
    </source>
</evidence>
<organism evidence="1 2">
    <name type="scientific">Nocardia cyriacigeorgica</name>
    <dbReference type="NCBI Taxonomy" id="135487"/>
    <lineage>
        <taxon>Bacteria</taxon>
        <taxon>Bacillati</taxon>
        <taxon>Actinomycetota</taxon>
        <taxon>Actinomycetes</taxon>
        <taxon>Mycobacteriales</taxon>
        <taxon>Nocardiaceae</taxon>
        <taxon>Nocardia</taxon>
    </lineage>
</organism>